<sequence length="218" mass="24269">MKLYNLELSGNCYKVRLLAALARIPLENVPVDFAAGEQRTAGFTALNPFQEVPVLVDGETVLRDSQAILVYLGGQLADRTWWPQEPAAQAEIVQWLSIAANEVRDGPNTARLIRKFGYDRSMESVLLVTQRLLPLLDQHLSVHDWFALNRLTIADCALFPYLALSHEGGIDLTPFGALTRWVDRVRALPGFVPMPGIDRWRVRKTPGSGPLCVIPSLL</sequence>
<dbReference type="SUPFAM" id="SSF52833">
    <property type="entry name" value="Thioredoxin-like"/>
    <property type="match status" value="1"/>
</dbReference>
<dbReference type="PATRIC" id="fig|634177.7.peg.2626"/>
<dbReference type="STRING" id="634177.GLX_23500"/>
<evidence type="ECO:0000256" key="1">
    <source>
        <dbReference type="RuleBase" id="RU003494"/>
    </source>
</evidence>
<dbReference type="HOGENOM" id="CLU_011226_6_0_5"/>
<dbReference type="GO" id="GO:0016740">
    <property type="term" value="F:transferase activity"/>
    <property type="evidence" value="ECO:0007669"/>
    <property type="project" value="UniProtKB-KW"/>
</dbReference>
<accession>G2I1F4</accession>
<dbReference type="InterPro" id="IPR004046">
    <property type="entry name" value="GST_C"/>
</dbReference>
<proteinExistence type="inferred from homology"/>
<dbReference type="AlphaFoldDB" id="G2I1F4"/>
<dbReference type="RefSeq" id="WP_014106257.1">
    <property type="nucleotide sequence ID" value="NC_016027.1"/>
</dbReference>
<evidence type="ECO:0000259" key="3">
    <source>
        <dbReference type="PROSITE" id="PS50405"/>
    </source>
</evidence>
<dbReference type="EMBL" id="AP012159">
    <property type="protein sequence ID" value="BAK84762.1"/>
    <property type="molecule type" value="Genomic_DNA"/>
</dbReference>
<gene>
    <name evidence="4" type="ordered locus">GLX_23500</name>
</gene>
<dbReference type="eggNOG" id="COG0625">
    <property type="taxonomic scope" value="Bacteria"/>
</dbReference>
<dbReference type="PROSITE" id="PS50404">
    <property type="entry name" value="GST_NTER"/>
    <property type="match status" value="1"/>
</dbReference>
<dbReference type="SFLD" id="SFLDG00358">
    <property type="entry name" value="Main_(cytGST)"/>
    <property type="match status" value="1"/>
</dbReference>
<evidence type="ECO:0000259" key="2">
    <source>
        <dbReference type="PROSITE" id="PS50404"/>
    </source>
</evidence>
<evidence type="ECO:0000313" key="4">
    <source>
        <dbReference type="EMBL" id="BAK84762.1"/>
    </source>
</evidence>
<dbReference type="InterPro" id="IPR004045">
    <property type="entry name" value="Glutathione_S-Trfase_N"/>
</dbReference>
<feature type="domain" description="GST N-terminal" evidence="2">
    <location>
        <begin position="1"/>
        <end position="80"/>
    </location>
</feature>
<dbReference type="Pfam" id="PF00043">
    <property type="entry name" value="GST_C"/>
    <property type="match status" value="1"/>
</dbReference>
<dbReference type="Gene3D" id="3.40.30.10">
    <property type="entry name" value="Glutaredoxin"/>
    <property type="match status" value="1"/>
</dbReference>
<dbReference type="Pfam" id="PF02798">
    <property type="entry name" value="GST_N"/>
    <property type="match status" value="1"/>
</dbReference>
<organism evidence="4 5">
    <name type="scientific">Komagataeibacter medellinensis (strain NBRC 3288 / BCRC 11682 / LMG 1693 / Kondo 51)</name>
    <name type="common">Gluconacetobacter medellinensis</name>
    <dbReference type="NCBI Taxonomy" id="634177"/>
    <lineage>
        <taxon>Bacteria</taxon>
        <taxon>Pseudomonadati</taxon>
        <taxon>Pseudomonadota</taxon>
        <taxon>Alphaproteobacteria</taxon>
        <taxon>Acetobacterales</taxon>
        <taxon>Acetobacteraceae</taxon>
        <taxon>Komagataeibacter</taxon>
    </lineage>
</organism>
<reference evidence="5" key="1">
    <citation type="journal article" date="2011" name="J. Bacteriol.">
        <title>Complete genome sequence of NBRC 3288, a unique cellulose-nonproducing strain of Gluconacetobacter xylinus isolated from vinegar.</title>
        <authorList>
            <person name="Ogino H."/>
            <person name="Azuma Y."/>
            <person name="Hosoyama A."/>
            <person name="Nakazawa H."/>
            <person name="Matsutani M."/>
            <person name="Hasegawa A."/>
            <person name="Otsuyama K."/>
            <person name="Matsushita K."/>
            <person name="Fujita N."/>
            <person name="Shirai M."/>
        </authorList>
    </citation>
    <scope>NUCLEOTIDE SEQUENCE [LARGE SCALE GENOMIC DNA]</scope>
    <source>
        <strain evidence="5">NBRC 3288 / BCRC 11682 / LMG 1693</strain>
    </source>
</reference>
<dbReference type="Gene3D" id="1.20.1050.10">
    <property type="match status" value="1"/>
</dbReference>
<dbReference type="InterPro" id="IPR036249">
    <property type="entry name" value="Thioredoxin-like_sf"/>
</dbReference>
<dbReference type="CDD" id="cd03056">
    <property type="entry name" value="GST_N_4"/>
    <property type="match status" value="1"/>
</dbReference>
<dbReference type="SFLD" id="SFLDS00019">
    <property type="entry name" value="Glutathione_Transferase_(cytos"/>
    <property type="match status" value="1"/>
</dbReference>
<evidence type="ECO:0000313" key="5">
    <source>
        <dbReference type="Proteomes" id="UP000009044"/>
    </source>
</evidence>
<dbReference type="PANTHER" id="PTHR44051:SF2">
    <property type="entry name" value="HYPOTHETICAL GLUTATHIONE S-TRANSFERASE LIKE PROTEIN"/>
    <property type="match status" value="1"/>
</dbReference>
<dbReference type="KEGG" id="gxy:GLX_23500"/>
<dbReference type="PANTHER" id="PTHR44051">
    <property type="entry name" value="GLUTATHIONE S-TRANSFERASE-RELATED"/>
    <property type="match status" value="1"/>
</dbReference>
<dbReference type="CDD" id="cd03206">
    <property type="entry name" value="GST_C_7"/>
    <property type="match status" value="1"/>
</dbReference>
<feature type="domain" description="GST C-terminal" evidence="3">
    <location>
        <begin position="85"/>
        <end position="207"/>
    </location>
</feature>
<dbReference type="PROSITE" id="PS50405">
    <property type="entry name" value="GST_CTER"/>
    <property type="match status" value="1"/>
</dbReference>
<dbReference type="Proteomes" id="UP000009044">
    <property type="component" value="Chromosome"/>
</dbReference>
<dbReference type="InterPro" id="IPR010987">
    <property type="entry name" value="Glutathione-S-Trfase_C-like"/>
</dbReference>
<protein>
    <submittedName>
        <fullName evidence="4">Glutathione S-transferase</fullName>
    </submittedName>
</protein>
<comment type="similarity">
    <text evidence="1">Belongs to the GST superfamily.</text>
</comment>
<dbReference type="InterPro" id="IPR036282">
    <property type="entry name" value="Glutathione-S-Trfase_C_sf"/>
</dbReference>
<name>G2I1F4_KOMMN</name>
<dbReference type="SUPFAM" id="SSF47616">
    <property type="entry name" value="GST C-terminal domain-like"/>
    <property type="match status" value="1"/>
</dbReference>
<keyword evidence="4" id="KW-0808">Transferase</keyword>
<dbReference type="InterPro" id="IPR040079">
    <property type="entry name" value="Glutathione_S-Trfase"/>
</dbReference>